<reference evidence="1 2" key="1">
    <citation type="submission" date="2024-09" db="EMBL/GenBank/DDBJ databases">
        <authorList>
            <person name="Sun Q."/>
            <person name="Mori K."/>
        </authorList>
    </citation>
    <scope>NUCLEOTIDE SEQUENCE [LARGE SCALE GENOMIC DNA]</scope>
    <source>
        <strain evidence="1 2">CCM 8626</strain>
    </source>
</reference>
<protein>
    <submittedName>
        <fullName evidence="1">Uncharacterized protein</fullName>
    </submittedName>
</protein>
<proteinExistence type="predicted"/>
<accession>A0ABV6EHN0</accession>
<sequence>MPIQHAIWRLGENAQRERSGERTRFLWQSEYGLYTRHTSSCMGVGFVRSHQSHS</sequence>
<name>A0ABV6EHN0_9GAMM</name>
<organism evidence="1 2">
    <name type="scientific">Serratia aquatilis</name>
    <dbReference type="NCBI Taxonomy" id="1737515"/>
    <lineage>
        <taxon>Bacteria</taxon>
        <taxon>Pseudomonadati</taxon>
        <taxon>Pseudomonadota</taxon>
        <taxon>Gammaproteobacteria</taxon>
        <taxon>Enterobacterales</taxon>
        <taxon>Yersiniaceae</taxon>
        <taxon>Serratia</taxon>
    </lineage>
</organism>
<evidence type="ECO:0000313" key="2">
    <source>
        <dbReference type="Proteomes" id="UP001589792"/>
    </source>
</evidence>
<evidence type="ECO:0000313" key="1">
    <source>
        <dbReference type="EMBL" id="MFC0228512.1"/>
    </source>
</evidence>
<gene>
    <name evidence="1" type="ORF">ACFFJ3_18760</name>
</gene>
<dbReference type="EMBL" id="JBHLXG010000018">
    <property type="protein sequence ID" value="MFC0228512.1"/>
    <property type="molecule type" value="Genomic_DNA"/>
</dbReference>
<keyword evidence="2" id="KW-1185">Reference proteome</keyword>
<comment type="caution">
    <text evidence="1">The sequence shown here is derived from an EMBL/GenBank/DDBJ whole genome shotgun (WGS) entry which is preliminary data.</text>
</comment>
<dbReference type="Proteomes" id="UP001589792">
    <property type="component" value="Unassembled WGS sequence"/>
</dbReference>